<dbReference type="GO" id="GO:0004252">
    <property type="term" value="F:serine-type endopeptidase activity"/>
    <property type="evidence" value="ECO:0007669"/>
    <property type="project" value="InterPro"/>
</dbReference>
<name>A0A1A6G2U6_NEOLE</name>
<organism evidence="2 3">
    <name type="scientific">Neotoma lepida</name>
    <name type="common">Desert woodrat</name>
    <dbReference type="NCBI Taxonomy" id="56216"/>
    <lineage>
        <taxon>Eukaryota</taxon>
        <taxon>Metazoa</taxon>
        <taxon>Chordata</taxon>
        <taxon>Craniata</taxon>
        <taxon>Vertebrata</taxon>
        <taxon>Euteleostomi</taxon>
        <taxon>Mammalia</taxon>
        <taxon>Eutheria</taxon>
        <taxon>Euarchontoglires</taxon>
        <taxon>Glires</taxon>
        <taxon>Rodentia</taxon>
        <taxon>Myomorpha</taxon>
        <taxon>Muroidea</taxon>
        <taxon>Cricetidae</taxon>
        <taxon>Neotominae</taxon>
        <taxon>Neotoma</taxon>
    </lineage>
</organism>
<dbReference type="InterPro" id="IPR001254">
    <property type="entry name" value="Trypsin_dom"/>
</dbReference>
<dbReference type="InterPro" id="IPR043504">
    <property type="entry name" value="Peptidase_S1_PA_chymotrypsin"/>
</dbReference>
<dbReference type="InterPro" id="IPR009003">
    <property type="entry name" value="Peptidase_S1_PA"/>
</dbReference>
<dbReference type="Gene3D" id="2.40.10.10">
    <property type="entry name" value="Trypsin-like serine proteases"/>
    <property type="match status" value="1"/>
</dbReference>
<dbReference type="STRING" id="56216.A0A1A6G2U6"/>
<evidence type="ECO:0000313" key="3">
    <source>
        <dbReference type="Proteomes" id="UP000092124"/>
    </source>
</evidence>
<evidence type="ECO:0000313" key="2">
    <source>
        <dbReference type="EMBL" id="OBS59702.1"/>
    </source>
</evidence>
<gene>
    <name evidence="2" type="ORF">A6R68_09179</name>
</gene>
<keyword evidence="3" id="KW-1185">Reference proteome</keyword>
<comment type="caution">
    <text evidence="2">The sequence shown here is derived from an EMBL/GenBank/DDBJ whole genome shotgun (WGS) entry which is preliminary data.</text>
</comment>
<dbReference type="GO" id="GO:0006508">
    <property type="term" value="P:proteolysis"/>
    <property type="evidence" value="ECO:0007669"/>
    <property type="project" value="InterPro"/>
</dbReference>
<feature type="domain" description="Peptidase S1" evidence="1">
    <location>
        <begin position="66"/>
        <end position="97"/>
    </location>
</feature>
<dbReference type="Proteomes" id="UP000092124">
    <property type="component" value="Unassembled WGS sequence"/>
</dbReference>
<protein>
    <recommendedName>
        <fullName evidence="1">Peptidase S1 domain-containing protein</fullName>
    </recommendedName>
</protein>
<dbReference type="EMBL" id="LZPO01107976">
    <property type="protein sequence ID" value="OBS59702.1"/>
    <property type="molecule type" value="Genomic_DNA"/>
</dbReference>
<reference evidence="2 3" key="1">
    <citation type="submission" date="2016-06" db="EMBL/GenBank/DDBJ databases">
        <title>The Draft Genome Sequence and Annotation of the Desert Woodrat Neotoma lepida.</title>
        <authorList>
            <person name="Campbell M."/>
            <person name="Oakeson K.F."/>
            <person name="Yandell M."/>
            <person name="Halpert J.R."/>
            <person name="Dearing D."/>
        </authorList>
    </citation>
    <scope>NUCLEOTIDE SEQUENCE [LARGE SCALE GENOMIC DNA]</scope>
    <source>
        <strain evidence="2">417</strain>
        <tissue evidence="2">Liver</tissue>
    </source>
</reference>
<proteinExistence type="predicted"/>
<sequence length="177" mass="19757">MTTLEIMQALGVIVVCGERVKKMESAQTLSRGLELIADVKRGGKYYQRHSETPTVNPPPPTQMLVTEWVLTAAHCIYSRIQYNVKMGDRSVYRQNTSLGKKKHQASVAFSQASGLPAKAHPWVKEWWGREWWYGGRGLGVHSDLGVNTKELEKEDMSCDRGLEDIAQALASLIQGGQ</sequence>
<dbReference type="SUPFAM" id="SSF50494">
    <property type="entry name" value="Trypsin-like serine proteases"/>
    <property type="match status" value="1"/>
</dbReference>
<dbReference type="AlphaFoldDB" id="A0A1A6G2U6"/>
<evidence type="ECO:0000259" key="1">
    <source>
        <dbReference type="Pfam" id="PF00089"/>
    </source>
</evidence>
<dbReference type="Pfam" id="PF00089">
    <property type="entry name" value="Trypsin"/>
    <property type="match status" value="1"/>
</dbReference>
<accession>A0A1A6G2U6</accession>